<dbReference type="SUPFAM" id="SSF51395">
    <property type="entry name" value="FMN-linked oxidoreductases"/>
    <property type="match status" value="1"/>
</dbReference>
<dbReference type="InterPro" id="IPR037396">
    <property type="entry name" value="FMN_HAD"/>
</dbReference>
<organism evidence="5 6">
    <name type="scientific">Luteolibacter flavescens</name>
    <dbReference type="NCBI Taxonomy" id="1859460"/>
    <lineage>
        <taxon>Bacteria</taxon>
        <taxon>Pseudomonadati</taxon>
        <taxon>Verrucomicrobiota</taxon>
        <taxon>Verrucomicrobiia</taxon>
        <taxon>Verrucomicrobiales</taxon>
        <taxon>Verrucomicrobiaceae</taxon>
        <taxon>Luteolibacter</taxon>
    </lineage>
</organism>
<feature type="domain" description="FMN hydroxy acid dehydrogenase" evidence="4">
    <location>
        <begin position="9"/>
        <end position="363"/>
    </location>
</feature>
<comment type="caution">
    <text evidence="5">The sequence shown here is derived from an EMBL/GenBank/DDBJ whole genome shotgun (WGS) entry which is preliminary data.</text>
</comment>
<dbReference type="PANTHER" id="PTHR10578">
    <property type="entry name" value="S -2-HYDROXY-ACID OXIDASE-RELATED"/>
    <property type="match status" value="1"/>
</dbReference>
<dbReference type="CDD" id="cd02809">
    <property type="entry name" value="alpha_hydroxyacid_oxid_FMN"/>
    <property type="match status" value="1"/>
</dbReference>
<dbReference type="Pfam" id="PF01070">
    <property type="entry name" value="FMN_dh"/>
    <property type="match status" value="1"/>
</dbReference>
<dbReference type="InterPro" id="IPR000262">
    <property type="entry name" value="FMN-dep_DH"/>
</dbReference>
<evidence type="ECO:0000313" key="5">
    <source>
        <dbReference type="EMBL" id="MCW1887555.1"/>
    </source>
</evidence>
<sequence length="363" mass="38674">MQLPPPLETIPPEIASVEDYEALARERLPASVWAYLNGGSADELAMRANREALLRIKVLPRLLRPMQGAHTRLTLLGTELAHPVIIAPTAFHRMFHPEGELATALGAAATESPMVVSTSATHTLEDIAATSRTPLWFQLYIQPDREFTIALAQRAEAAGYKALVLTADAPLNGLRNREQRAGFSLPPGIEAVNMKGVRAFPPADRVFGSDLLDRAPVWEDIAWLRSHTSLPIILKGVLHPEDAELAIQAGASGIIVSNHGGRTLDIVPAALHALPAIVKKVAGRVPVLMDGGIRRGSDAFIAIAMGADAVLCGRPVVHGLAAAGAVGVAHVLKLLRTELEMTMALAGCRTLAEIRNASLTFAP</sequence>
<dbReference type="PROSITE" id="PS51349">
    <property type="entry name" value="FMN_HYDROXY_ACID_DH_2"/>
    <property type="match status" value="1"/>
</dbReference>
<comment type="similarity">
    <text evidence="3">Belongs to the FMN-dependent alpha-hydroxy acid dehydrogenase family.</text>
</comment>
<comment type="cofactor">
    <cofactor evidence="1">
        <name>FMN</name>
        <dbReference type="ChEBI" id="CHEBI:58210"/>
    </cofactor>
</comment>
<dbReference type="PANTHER" id="PTHR10578:SF149">
    <property type="entry name" value="2-HYDROXYACID OXIDASE 2"/>
    <property type="match status" value="1"/>
</dbReference>
<proteinExistence type="inferred from homology"/>
<evidence type="ECO:0000256" key="2">
    <source>
        <dbReference type="ARBA" id="ARBA00023002"/>
    </source>
</evidence>
<accession>A0ABT3FVF2</accession>
<evidence type="ECO:0000256" key="1">
    <source>
        <dbReference type="ARBA" id="ARBA00001917"/>
    </source>
</evidence>
<keyword evidence="2" id="KW-0560">Oxidoreductase</keyword>
<evidence type="ECO:0000313" key="6">
    <source>
        <dbReference type="Proteomes" id="UP001207930"/>
    </source>
</evidence>
<dbReference type="InterPro" id="IPR013785">
    <property type="entry name" value="Aldolase_TIM"/>
</dbReference>
<protein>
    <submittedName>
        <fullName evidence="5">Alpha-hydroxy-acid oxidizing protein</fullName>
    </submittedName>
</protein>
<keyword evidence="6" id="KW-1185">Reference proteome</keyword>
<dbReference type="PIRSF" id="PIRSF000138">
    <property type="entry name" value="Al-hdrx_acd_dh"/>
    <property type="match status" value="1"/>
</dbReference>
<name>A0ABT3FVF2_9BACT</name>
<dbReference type="Gene3D" id="3.20.20.70">
    <property type="entry name" value="Aldolase class I"/>
    <property type="match status" value="1"/>
</dbReference>
<reference evidence="5 6" key="1">
    <citation type="submission" date="2022-10" db="EMBL/GenBank/DDBJ databases">
        <title>Luteolibacter flavescens strain MCCC 1K03193, whole genome shotgun sequencing project.</title>
        <authorList>
            <person name="Zhao G."/>
            <person name="Shen L."/>
        </authorList>
    </citation>
    <scope>NUCLEOTIDE SEQUENCE [LARGE SCALE GENOMIC DNA]</scope>
    <source>
        <strain evidence="5 6">MCCC 1K03193</strain>
    </source>
</reference>
<dbReference type="InterPro" id="IPR012133">
    <property type="entry name" value="Alpha-hydoxy_acid_DH_FMN"/>
</dbReference>
<evidence type="ECO:0000259" key="4">
    <source>
        <dbReference type="PROSITE" id="PS51349"/>
    </source>
</evidence>
<dbReference type="RefSeq" id="WP_264503510.1">
    <property type="nucleotide sequence ID" value="NZ_JAPDDS010000019.1"/>
</dbReference>
<gene>
    <name evidence="5" type="ORF">OKA04_22655</name>
</gene>
<dbReference type="EMBL" id="JAPDDS010000019">
    <property type="protein sequence ID" value="MCW1887555.1"/>
    <property type="molecule type" value="Genomic_DNA"/>
</dbReference>
<dbReference type="Proteomes" id="UP001207930">
    <property type="component" value="Unassembled WGS sequence"/>
</dbReference>
<evidence type="ECO:0000256" key="3">
    <source>
        <dbReference type="ARBA" id="ARBA00024042"/>
    </source>
</evidence>